<dbReference type="Proteomes" id="UP000023152">
    <property type="component" value="Unassembled WGS sequence"/>
</dbReference>
<dbReference type="EMBL" id="ASPP01008150">
    <property type="protein sequence ID" value="ETO26001.1"/>
    <property type="molecule type" value="Genomic_DNA"/>
</dbReference>
<protein>
    <submittedName>
        <fullName evidence="1">Uncharacterized protein</fullName>
    </submittedName>
</protein>
<organism evidence="1 2">
    <name type="scientific">Reticulomyxa filosa</name>
    <dbReference type="NCBI Taxonomy" id="46433"/>
    <lineage>
        <taxon>Eukaryota</taxon>
        <taxon>Sar</taxon>
        <taxon>Rhizaria</taxon>
        <taxon>Retaria</taxon>
        <taxon>Foraminifera</taxon>
        <taxon>Monothalamids</taxon>
        <taxon>Reticulomyxidae</taxon>
        <taxon>Reticulomyxa</taxon>
    </lineage>
</organism>
<proteinExistence type="predicted"/>
<evidence type="ECO:0000313" key="2">
    <source>
        <dbReference type="Proteomes" id="UP000023152"/>
    </source>
</evidence>
<keyword evidence="2" id="KW-1185">Reference proteome</keyword>
<gene>
    <name evidence="1" type="ORF">RFI_11138</name>
</gene>
<comment type="caution">
    <text evidence="1">The sequence shown here is derived from an EMBL/GenBank/DDBJ whole genome shotgun (WGS) entry which is preliminary data.</text>
</comment>
<feature type="non-terminal residue" evidence="1">
    <location>
        <position position="1"/>
    </location>
</feature>
<sequence length="349" mass="38401">KEPLLLETEVGSTCMSIESHTASLKLNLPKEVKPLPSLKKISSLSTKKSKANNKDKDASLQEQKKALIDFFGTYSNPSNWIEKETEGNITKYVLRFWTREPIKARMAYLYAMTLYLGQIVGVDKRCITYAFQSQVETLAEEFGLILQTLNYHDDDKLWKYVFSFFFNTTQYFKHISRFVGTRTKTKSNMDLERSSVLLTPNREDPRGSFNLRFASECGTSHEVGMSKGVSFADQDLDKIQDIQISLKPVPISERGILSPSTKPSLPSKAVHFTHSSYQVPSVSSDTTTTTTTTAAAANVATTATTATTTTNTTTTTTTITAAAPTSTTNATTTATTVNGGDMAVHTTSS</sequence>
<reference evidence="1 2" key="1">
    <citation type="journal article" date="2013" name="Curr. Biol.">
        <title>The Genome of the Foraminiferan Reticulomyxa filosa.</title>
        <authorList>
            <person name="Glockner G."/>
            <person name="Hulsmann N."/>
            <person name="Schleicher M."/>
            <person name="Noegel A.A."/>
            <person name="Eichinger L."/>
            <person name="Gallinger C."/>
            <person name="Pawlowski J."/>
            <person name="Sierra R."/>
            <person name="Euteneuer U."/>
            <person name="Pillet L."/>
            <person name="Moustafa A."/>
            <person name="Platzer M."/>
            <person name="Groth M."/>
            <person name="Szafranski K."/>
            <person name="Schliwa M."/>
        </authorList>
    </citation>
    <scope>NUCLEOTIDE SEQUENCE [LARGE SCALE GENOMIC DNA]</scope>
</reference>
<accession>X6NJ34</accession>
<dbReference type="AlphaFoldDB" id="X6NJ34"/>
<evidence type="ECO:0000313" key="1">
    <source>
        <dbReference type="EMBL" id="ETO26001.1"/>
    </source>
</evidence>
<name>X6NJ34_RETFI</name>